<keyword evidence="2" id="KW-1185">Reference proteome</keyword>
<gene>
    <name evidence="1" type="ORF">BJ994_000206</name>
</gene>
<name>A0A846RHF8_9MICC</name>
<dbReference type="Pfam" id="PF13376">
    <property type="entry name" value="OmdA"/>
    <property type="match status" value="1"/>
</dbReference>
<dbReference type="RefSeq" id="WP_167990526.1">
    <property type="nucleotide sequence ID" value="NZ_JAATJL010000001.1"/>
</dbReference>
<dbReference type="Proteomes" id="UP000547458">
    <property type="component" value="Unassembled WGS sequence"/>
</dbReference>
<dbReference type="EMBL" id="JAATJL010000001">
    <property type="protein sequence ID" value="NJC21130.1"/>
    <property type="molecule type" value="Genomic_DNA"/>
</dbReference>
<proteinExistence type="predicted"/>
<evidence type="ECO:0000313" key="1">
    <source>
        <dbReference type="EMBL" id="NJC21130.1"/>
    </source>
</evidence>
<protein>
    <submittedName>
        <fullName evidence="1">Uncharacterized protein YdeI (YjbR/CyaY-like superfamily)</fullName>
    </submittedName>
</protein>
<accession>A0A846RHF8</accession>
<evidence type="ECO:0000313" key="2">
    <source>
        <dbReference type="Proteomes" id="UP000547458"/>
    </source>
</evidence>
<organism evidence="1 2">
    <name type="scientific">Arthrobacter pigmenti</name>
    <dbReference type="NCBI Taxonomy" id="271432"/>
    <lineage>
        <taxon>Bacteria</taxon>
        <taxon>Bacillati</taxon>
        <taxon>Actinomycetota</taxon>
        <taxon>Actinomycetes</taxon>
        <taxon>Micrococcales</taxon>
        <taxon>Micrococcaceae</taxon>
        <taxon>Arthrobacter</taxon>
    </lineage>
</organism>
<reference evidence="1 2" key="1">
    <citation type="submission" date="2020-03" db="EMBL/GenBank/DDBJ databases">
        <title>Sequencing the genomes of 1000 actinobacteria strains.</title>
        <authorList>
            <person name="Klenk H.-P."/>
        </authorList>
    </citation>
    <scope>NUCLEOTIDE SEQUENCE [LARGE SCALE GENOMIC DNA]</scope>
    <source>
        <strain evidence="1 2">DSM 16403</strain>
    </source>
</reference>
<comment type="caution">
    <text evidence="1">The sequence shown here is derived from an EMBL/GenBank/DDBJ whole genome shotgun (WGS) entry which is preliminary data.</text>
</comment>
<sequence length="196" mass="21810">MAVELPELLLPDAPAWRAWLEASHATSSGVWLVLHKKGGDTTSLTYAQALDEALCFGWIDGQAKRRDDGSTFQRFTLRGPRSMWSLRNVGYIDRLEAEGRMRDAGRVAVEQAKADGRWERAYAGPAGAVVPDDLAAAIAANADAQAMFGVLTSQNRFALIFRLNQLKTEVARRRKIAGFVEMLARHELPYPQRRMP</sequence>
<dbReference type="AlphaFoldDB" id="A0A846RHF8"/>